<organism evidence="2 3">
    <name type="scientific">[Torrubiella] hemipterigena</name>
    <dbReference type="NCBI Taxonomy" id="1531966"/>
    <lineage>
        <taxon>Eukaryota</taxon>
        <taxon>Fungi</taxon>
        <taxon>Dikarya</taxon>
        <taxon>Ascomycota</taxon>
        <taxon>Pezizomycotina</taxon>
        <taxon>Sordariomycetes</taxon>
        <taxon>Hypocreomycetidae</taxon>
        <taxon>Hypocreales</taxon>
        <taxon>Clavicipitaceae</taxon>
        <taxon>Clavicipitaceae incertae sedis</taxon>
        <taxon>'Torrubiella' clade</taxon>
    </lineage>
</organism>
<dbReference type="Proteomes" id="UP000039046">
    <property type="component" value="Unassembled WGS sequence"/>
</dbReference>
<keyword evidence="3" id="KW-1185">Reference proteome</keyword>
<feature type="compositionally biased region" description="Basic and acidic residues" evidence="1">
    <location>
        <begin position="33"/>
        <end position="47"/>
    </location>
</feature>
<evidence type="ECO:0000313" key="2">
    <source>
        <dbReference type="EMBL" id="CEJ91473.1"/>
    </source>
</evidence>
<proteinExistence type="predicted"/>
<dbReference type="OrthoDB" id="5135310at2759"/>
<reference evidence="2 3" key="1">
    <citation type="journal article" date="2015" name="Genome Announc.">
        <title>Draft Genome Sequence and Gene Annotation of the Entomopathogenic Fungus Verticillium hemipterigenum.</title>
        <authorList>
            <person name="Horn F."/>
            <person name="Habel A."/>
            <person name="Scharf D.H."/>
            <person name="Dworschak J."/>
            <person name="Brakhage A.A."/>
            <person name="Guthke R."/>
            <person name="Hertweck C."/>
            <person name="Linde J."/>
        </authorList>
    </citation>
    <scope>NUCLEOTIDE SEQUENCE [LARGE SCALE GENOMIC DNA]</scope>
</reference>
<feature type="region of interest" description="Disordered" evidence="1">
    <location>
        <begin position="28"/>
        <end position="47"/>
    </location>
</feature>
<evidence type="ECO:0000313" key="3">
    <source>
        <dbReference type="Proteomes" id="UP000039046"/>
    </source>
</evidence>
<evidence type="ECO:0000256" key="1">
    <source>
        <dbReference type="SAM" id="MobiDB-lite"/>
    </source>
</evidence>
<name>A0A0A1TL57_9HYPO</name>
<accession>A0A0A1TL57</accession>
<dbReference type="EMBL" id="CDHN01000003">
    <property type="protein sequence ID" value="CEJ91473.1"/>
    <property type="molecule type" value="Genomic_DNA"/>
</dbReference>
<dbReference type="AlphaFoldDB" id="A0A0A1TL57"/>
<gene>
    <name evidence="2" type="ORF">VHEMI07183</name>
</gene>
<dbReference type="HOGENOM" id="CLU_1961129_0_0_1"/>
<feature type="region of interest" description="Disordered" evidence="1">
    <location>
        <begin position="1"/>
        <end position="21"/>
    </location>
</feature>
<sequence length="128" mass="14360">MSAREPLPTRRPTRRNADPSTMIARAKANGYGQDDHAEADKETGVKKELTVEEYEHSVLTKGSELPELHQLKDFWQFFINQSNSQLDKEPTPVSLRTSAKRLKAGLKCFTGAEFSDDATAEINHVSRS</sequence>
<protein>
    <submittedName>
        <fullName evidence="2">Uncharacterized protein</fullName>
    </submittedName>
</protein>